<dbReference type="AlphaFoldDB" id="A0A545UTU1"/>
<reference evidence="2 3" key="1">
    <citation type="journal article" date="2019" name="Appl. Microbiol. Biotechnol.">
        <title>Genome sequence of Isaria javanica and comparative genome analysis insights into family S53 peptidase evolution in fungal entomopathogens.</title>
        <authorList>
            <person name="Lin R."/>
            <person name="Zhang X."/>
            <person name="Xin B."/>
            <person name="Zou M."/>
            <person name="Gao Y."/>
            <person name="Qin F."/>
            <person name="Hu Q."/>
            <person name="Xie B."/>
            <person name="Cheng X."/>
        </authorList>
    </citation>
    <scope>NUCLEOTIDE SEQUENCE [LARGE SCALE GENOMIC DNA]</scope>
    <source>
        <strain evidence="2 3">IJ1G</strain>
    </source>
</reference>
<protein>
    <recommendedName>
        <fullName evidence="4">Secreted protein</fullName>
    </recommendedName>
</protein>
<keyword evidence="3" id="KW-1185">Reference proteome</keyword>
<sequence>MHKGRESVCLLTLYLSNLVFSSSSSFFFSSSFVFSLHPERGRECDGALHIRQDLTANNPADVLPSLAQPITIMRLVSTYSLPGCLTIDSAPYTMSMRMASCKPICDMRDHLQHTALSATGWLSVACTLRPTPKHQGMRPLPVRKGNKNCDKKIKISPLSSNNKKPVRPTLRISLLVRHPPGRLFFFYPTDAKLRPNHDMSQLKMVHETNFDFVPRQSRPWSE</sequence>
<feature type="chain" id="PRO_5021863254" description="Secreted protein" evidence="1">
    <location>
        <begin position="22"/>
        <end position="222"/>
    </location>
</feature>
<evidence type="ECO:0008006" key="4">
    <source>
        <dbReference type="Google" id="ProtNLM"/>
    </source>
</evidence>
<evidence type="ECO:0000313" key="3">
    <source>
        <dbReference type="Proteomes" id="UP000315783"/>
    </source>
</evidence>
<dbReference type="EMBL" id="SPUK01000013">
    <property type="protein sequence ID" value="TQV92888.1"/>
    <property type="molecule type" value="Genomic_DNA"/>
</dbReference>
<accession>A0A545UTU1</accession>
<evidence type="ECO:0000313" key="2">
    <source>
        <dbReference type="EMBL" id="TQV92888.1"/>
    </source>
</evidence>
<organism evidence="2 3">
    <name type="scientific">Cordyceps javanica</name>
    <dbReference type="NCBI Taxonomy" id="43265"/>
    <lineage>
        <taxon>Eukaryota</taxon>
        <taxon>Fungi</taxon>
        <taxon>Dikarya</taxon>
        <taxon>Ascomycota</taxon>
        <taxon>Pezizomycotina</taxon>
        <taxon>Sordariomycetes</taxon>
        <taxon>Hypocreomycetidae</taxon>
        <taxon>Hypocreales</taxon>
        <taxon>Cordycipitaceae</taxon>
        <taxon>Cordyceps</taxon>
    </lineage>
</organism>
<feature type="signal peptide" evidence="1">
    <location>
        <begin position="1"/>
        <end position="21"/>
    </location>
</feature>
<evidence type="ECO:0000256" key="1">
    <source>
        <dbReference type="SAM" id="SignalP"/>
    </source>
</evidence>
<name>A0A545UTU1_9HYPO</name>
<keyword evidence="1" id="KW-0732">Signal</keyword>
<comment type="caution">
    <text evidence="2">The sequence shown here is derived from an EMBL/GenBank/DDBJ whole genome shotgun (WGS) entry which is preliminary data.</text>
</comment>
<dbReference type="Proteomes" id="UP000315783">
    <property type="component" value="Unassembled WGS sequence"/>
</dbReference>
<proteinExistence type="predicted"/>
<gene>
    <name evidence="2" type="ORF">IF1G_08191</name>
</gene>